<evidence type="ECO:0000256" key="4">
    <source>
        <dbReference type="ARBA" id="ARBA00022692"/>
    </source>
</evidence>
<evidence type="ECO:0000256" key="10">
    <source>
        <dbReference type="ARBA" id="ARBA00023237"/>
    </source>
</evidence>
<name>T1C6Y7_9ZZZZ</name>
<reference evidence="13" key="2">
    <citation type="journal article" date="2014" name="ISME J.">
        <title>Microbial stratification in low pH oxic and suboxic macroscopic growths along an acid mine drainage.</title>
        <authorList>
            <person name="Mendez-Garcia C."/>
            <person name="Mesa V."/>
            <person name="Sprenger R.R."/>
            <person name="Richter M."/>
            <person name="Diez M.S."/>
            <person name="Solano J."/>
            <person name="Bargiela R."/>
            <person name="Golyshina O.V."/>
            <person name="Manteca A."/>
            <person name="Ramos J.L."/>
            <person name="Gallego J.R."/>
            <person name="Llorente I."/>
            <person name="Martins Dos Santos V.A."/>
            <person name="Jensen O.N."/>
            <person name="Pelaez A.I."/>
            <person name="Sanchez J."/>
            <person name="Ferrer M."/>
        </authorList>
    </citation>
    <scope>NUCLEOTIDE SEQUENCE</scope>
</reference>
<evidence type="ECO:0000256" key="7">
    <source>
        <dbReference type="ARBA" id="ARBA00023065"/>
    </source>
</evidence>
<keyword evidence="10" id="KW-0998">Cell outer membrane</keyword>
<feature type="domain" description="TonB-dependent receptor plug" evidence="12">
    <location>
        <begin position="39"/>
        <end position="141"/>
    </location>
</feature>
<evidence type="ECO:0000256" key="2">
    <source>
        <dbReference type="ARBA" id="ARBA00022448"/>
    </source>
</evidence>
<gene>
    <name evidence="13" type="ORF">B1B_01562</name>
</gene>
<evidence type="ECO:0000256" key="1">
    <source>
        <dbReference type="ARBA" id="ARBA00004571"/>
    </source>
</evidence>
<evidence type="ECO:0000259" key="12">
    <source>
        <dbReference type="Pfam" id="PF07715"/>
    </source>
</evidence>
<dbReference type="Gene3D" id="2.40.170.20">
    <property type="entry name" value="TonB-dependent receptor, beta-barrel domain"/>
    <property type="match status" value="1"/>
</dbReference>
<proteinExistence type="predicted"/>
<accession>T1C6Y7</accession>
<dbReference type="GO" id="GO:0015344">
    <property type="term" value="F:siderophore uptake transmembrane transporter activity"/>
    <property type="evidence" value="ECO:0007669"/>
    <property type="project" value="TreeGrafter"/>
</dbReference>
<comment type="caution">
    <text evidence="13">The sequence shown here is derived from an EMBL/GenBank/DDBJ whole genome shotgun (WGS) entry which is preliminary data.</text>
</comment>
<evidence type="ECO:0000256" key="3">
    <source>
        <dbReference type="ARBA" id="ARBA00022496"/>
    </source>
</evidence>
<keyword evidence="9" id="KW-0472">Membrane</keyword>
<dbReference type="PANTHER" id="PTHR32552:SF68">
    <property type="entry name" value="FERRICHROME OUTER MEMBRANE TRANSPORTER_PHAGE RECEPTOR"/>
    <property type="match status" value="1"/>
</dbReference>
<dbReference type="Gene3D" id="2.170.130.10">
    <property type="entry name" value="TonB-dependent receptor, plug domain"/>
    <property type="match status" value="1"/>
</dbReference>
<dbReference type="InterPro" id="IPR036942">
    <property type="entry name" value="Beta-barrel_TonB_sf"/>
</dbReference>
<keyword evidence="3" id="KW-0410">Iron transport</keyword>
<dbReference type="PROSITE" id="PS52016">
    <property type="entry name" value="TONB_DEPENDENT_REC_3"/>
    <property type="match status" value="1"/>
</dbReference>
<dbReference type="EMBL" id="AUZY01001014">
    <property type="protein sequence ID" value="EQD76618.1"/>
    <property type="molecule type" value="Genomic_DNA"/>
</dbReference>
<dbReference type="PANTHER" id="PTHR32552">
    <property type="entry name" value="FERRICHROME IRON RECEPTOR-RELATED"/>
    <property type="match status" value="1"/>
</dbReference>
<feature type="non-terminal residue" evidence="13">
    <location>
        <position position="540"/>
    </location>
</feature>
<dbReference type="AlphaFoldDB" id="T1C6Y7"/>
<keyword evidence="6" id="KW-0408">Iron</keyword>
<sequence length="540" mass="59518">MLIGCLVPQARASQGPVYAGSVSKNAKNRSKQSLHAKTKKSSFTVSTIGPKTIEGASPAVNIQTILAKVPSISAYSDGPNGIRSHLTLRGFDAYQVSETFDGIPLNDLFNAAATNYASARNAIPMTLSDLGSISVYRGINNPSVNSIYSLGGTIAYAPRQPSPVFGATIGVGFGNFATNRIEGRINTGSLDGFRTLISFTRDATNGWLENSHNQNYNLYLATVKRFNDGASRFFAYLVSNENSGHTPHTVPVPLINAYGSSYQWPSSWAYSNQQDHHTIIITGLSTALTSQVELTSKVYYLGNTYSRLSYANPLEIPETNPNQPYFLPNQPETYAGYNPPINYYDPVALFGSSLNGSKYHLYLNNTSSLGFMQQARIDLPHNIITVGGNIIYGTLHSAEYWYGSPNVPQQTLYNDAWNERDQRDFEEGFVQDEIRLFHNRLHIEPSLKYTQIDTTDADNAGYFYSFGGTVSNKEHYTSPTLGVSWEITKPWVIYGSMGRTFKVPEIGAYYGSIGIANNNGQNVIPRVTVQPEYVQDYELG</sequence>
<dbReference type="GO" id="GO:0009279">
    <property type="term" value="C:cell outer membrane"/>
    <property type="evidence" value="ECO:0007669"/>
    <property type="project" value="UniProtKB-SubCell"/>
</dbReference>
<keyword evidence="8" id="KW-0798">TonB box</keyword>
<keyword evidence="5" id="KW-0732">Signal</keyword>
<evidence type="ECO:0000256" key="9">
    <source>
        <dbReference type="ARBA" id="ARBA00023136"/>
    </source>
</evidence>
<dbReference type="InterPro" id="IPR039426">
    <property type="entry name" value="TonB-dep_rcpt-like"/>
</dbReference>
<keyword evidence="7" id="KW-0406">Ion transport</keyword>
<dbReference type="InterPro" id="IPR000531">
    <property type="entry name" value="Beta-barrel_TonB"/>
</dbReference>
<evidence type="ECO:0000259" key="11">
    <source>
        <dbReference type="Pfam" id="PF00593"/>
    </source>
</evidence>
<keyword evidence="4" id="KW-0812">Transmembrane</keyword>
<keyword evidence="13" id="KW-0675">Receptor</keyword>
<dbReference type="Pfam" id="PF00593">
    <property type="entry name" value="TonB_dep_Rec_b-barrel"/>
    <property type="match status" value="1"/>
</dbReference>
<organism evidence="13">
    <name type="scientific">mine drainage metagenome</name>
    <dbReference type="NCBI Taxonomy" id="410659"/>
    <lineage>
        <taxon>unclassified sequences</taxon>
        <taxon>metagenomes</taxon>
        <taxon>ecological metagenomes</taxon>
    </lineage>
</organism>
<feature type="domain" description="TonB-dependent receptor-like beta-barrel" evidence="11">
    <location>
        <begin position="295"/>
        <end position="540"/>
    </location>
</feature>
<dbReference type="Pfam" id="PF07715">
    <property type="entry name" value="Plug"/>
    <property type="match status" value="1"/>
</dbReference>
<evidence type="ECO:0000313" key="13">
    <source>
        <dbReference type="EMBL" id="EQD76618.1"/>
    </source>
</evidence>
<evidence type="ECO:0000256" key="8">
    <source>
        <dbReference type="ARBA" id="ARBA00023077"/>
    </source>
</evidence>
<protein>
    <submittedName>
        <fullName evidence="13">TonB-dependent receptor</fullName>
    </submittedName>
</protein>
<dbReference type="InterPro" id="IPR037066">
    <property type="entry name" value="Plug_dom_sf"/>
</dbReference>
<evidence type="ECO:0000256" key="6">
    <source>
        <dbReference type="ARBA" id="ARBA00023004"/>
    </source>
</evidence>
<keyword evidence="2" id="KW-0813">Transport</keyword>
<evidence type="ECO:0000256" key="5">
    <source>
        <dbReference type="ARBA" id="ARBA00022729"/>
    </source>
</evidence>
<dbReference type="SUPFAM" id="SSF56935">
    <property type="entry name" value="Porins"/>
    <property type="match status" value="1"/>
</dbReference>
<comment type="subcellular location">
    <subcellularLocation>
        <location evidence="1">Cell outer membrane</location>
        <topology evidence="1">Multi-pass membrane protein</topology>
    </subcellularLocation>
</comment>
<dbReference type="InterPro" id="IPR012910">
    <property type="entry name" value="Plug_dom"/>
</dbReference>
<reference evidence="13" key="1">
    <citation type="submission" date="2013-08" db="EMBL/GenBank/DDBJ databases">
        <authorList>
            <person name="Mendez C."/>
            <person name="Richter M."/>
            <person name="Ferrer M."/>
            <person name="Sanchez J."/>
        </authorList>
    </citation>
    <scope>NUCLEOTIDE SEQUENCE</scope>
</reference>